<keyword evidence="2" id="KW-1185">Reference proteome</keyword>
<evidence type="ECO:0000313" key="2">
    <source>
        <dbReference type="Proteomes" id="UP000257109"/>
    </source>
</evidence>
<name>A0A371GBW7_MUCPR</name>
<proteinExistence type="predicted"/>
<dbReference type="EMBL" id="QJKJ01006112">
    <property type="protein sequence ID" value="RDX87853.1"/>
    <property type="molecule type" value="Genomic_DNA"/>
</dbReference>
<accession>A0A371GBW7</accession>
<sequence length="208" mass="23900">MVQDLDLSSFEDEEEEANICLMAYTTSKDKENVNVIFPLVFESLNFEIYSSGFILHFVPYSVLIEPMRVMLTFHKKCNSSNNPLKSSLSLSTNQFYKELRTYSHPANHFICLAIGAIKSFVALCSLPPTRFLTHLASTPNRESQLSIVHSRLAILLLTQQCWKLKCSKGYHLLNENSTRPTNRLNKESTPLFYMFLPSESHLLLNEER</sequence>
<comment type="caution">
    <text evidence="1">The sequence shown here is derived from an EMBL/GenBank/DDBJ whole genome shotgun (WGS) entry which is preliminary data.</text>
</comment>
<organism evidence="1 2">
    <name type="scientific">Mucuna pruriens</name>
    <name type="common">Velvet bean</name>
    <name type="synonym">Dolichos pruriens</name>
    <dbReference type="NCBI Taxonomy" id="157652"/>
    <lineage>
        <taxon>Eukaryota</taxon>
        <taxon>Viridiplantae</taxon>
        <taxon>Streptophyta</taxon>
        <taxon>Embryophyta</taxon>
        <taxon>Tracheophyta</taxon>
        <taxon>Spermatophyta</taxon>
        <taxon>Magnoliopsida</taxon>
        <taxon>eudicotyledons</taxon>
        <taxon>Gunneridae</taxon>
        <taxon>Pentapetalae</taxon>
        <taxon>rosids</taxon>
        <taxon>fabids</taxon>
        <taxon>Fabales</taxon>
        <taxon>Fabaceae</taxon>
        <taxon>Papilionoideae</taxon>
        <taxon>50 kb inversion clade</taxon>
        <taxon>NPAAA clade</taxon>
        <taxon>indigoferoid/millettioid clade</taxon>
        <taxon>Phaseoleae</taxon>
        <taxon>Mucuna</taxon>
    </lineage>
</organism>
<protein>
    <submittedName>
        <fullName evidence="1">Uncharacterized protein</fullName>
    </submittedName>
</protein>
<dbReference type="Proteomes" id="UP000257109">
    <property type="component" value="Unassembled WGS sequence"/>
</dbReference>
<feature type="non-terminal residue" evidence="1">
    <location>
        <position position="1"/>
    </location>
</feature>
<evidence type="ECO:0000313" key="1">
    <source>
        <dbReference type="EMBL" id="RDX87853.1"/>
    </source>
</evidence>
<reference evidence="1" key="1">
    <citation type="submission" date="2018-05" db="EMBL/GenBank/DDBJ databases">
        <title>Draft genome of Mucuna pruriens seed.</title>
        <authorList>
            <person name="Nnadi N.E."/>
            <person name="Vos R."/>
            <person name="Hasami M.H."/>
            <person name="Devisetty U.K."/>
            <person name="Aguiy J.C."/>
        </authorList>
    </citation>
    <scope>NUCLEOTIDE SEQUENCE [LARGE SCALE GENOMIC DNA]</scope>
    <source>
        <strain evidence="1">JCA_2017</strain>
    </source>
</reference>
<dbReference type="AlphaFoldDB" id="A0A371GBW7"/>
<gene>
    <name evidence="1" type="ORF">CR513_30622</name>
</gene>